<dbReference type="Proteomes" id="UP000464751">
    <property type="component" value="Chromosome"/>
</dbReference>
<accession>A0A6P1YRV3</accession>
<protein>
    <submittedName>
        <fullName evidence="2">LPS export ABC transporter periplasmic protein LptC</fullName>
    </submittedName>
</protein>
<dbReference type="InterPro" id="IPR010664">
    <property type="entry name" value="LipoPS_assembly_LptC-rel"/>
</dbReference>
<feature type="compositionally biased region" description="Basic and acidic residues" evidence="1">
    <location>
        <begin position="183"/>
        <end position="196"/>
    </location>
</feature>
<dbReference type="KEGG" id="apra:G3A50_11085"/>
<dbReference type="EMBL" id="CP048630">
    <property type="protein sequence ID" value="QIB36218.1"/>
    <property type="molecule type" value="Genomic_DNA"/>
</dbReference>
<dbReference type="Pfam" id="PF06835">
    <property type="entry name" value="LptC"/>
    <property type="match status" value="1"/>
</dbReference>
<name>A0A6P1YRV3_9HYPH</name>
<reference evidence="2 3" key="1">
    <citation type="submission" date="2020-02" db="EMBL/GenBank/DDBJ databases">
        <authorList>
            <person name="Li G."/>
        </authorList>
    </citation>
    <scope>NUCLEOTIDE SEQUENCE [LARGE SCALE GENOMIC DNA]</scope>
    <source>
        <strain evidence="2 3">DSM 102029</strain>
    </source>
</reference>
<feature type="region of interest" description="Disordered" evidence="1">
    <location>
        <begin position="183"/>
        <end position="214"/>
    </location>
</feature>
<evidence type="ECO:0000313" key="3">
    <source>
        <dbReference type="Proteomes" id="UP000464751"/>
    </source>
</evidence>
<evidence type="ECO:0000313" key="2">
    <source>
        <dbReference type="EMBL" id="QIB36218.1"/>
    </source>
</evidence>
<sequence>MRFFRWALPVGVLLVLGAVFLSNYLNPFRLAVDLPFELGRVSLSGTQVMMELPRLHGFTADNRGYDVSAKSATQDLTQPNQIDLNTIEAKLELADKGWASLTASTGRYDTKTEQLVLADGVRFDTSAGYSGQLKEAAIDIQGGRMVSEHPVVLTYLDGKLTADRMEVTQKDSRALLTGHVRLDFRMPPPGEDKKSDTSGSAAPVLRGANAGGLP</sequence>
<keyword evidence="3" id="KW-1185">Reference proteome</keyword>
<dbReference type="AlphaFoldDB" id="A0A6P1YRV3"/>
<organism evidence="2 3">
    <name type="scientific">Ancylobacter pratisalsi</name>
    <dbReference type="NCBI Taxonomy" id="1745854"/>
    <lineage>
        <taxon>Bacteria</taxon>
        <taxon>Pseudomonadati</taxon>
        <taxon>Pseudomonadota</taxon>
        <taxon>Alphaproteobacteria</taxon>
        <taxon>Hyphomicrobiales</taxon>
        <taxon>Xanthobacteraceae</taxon>
        <taxon>Ancylobacter</taxon>
    </lineage>
</organism>
<gene>
    <name evidence="2" type="ORF">G3A50_11085</name>
</gene>
<proteinExistence type="predicted"/>
<evidence type="ECO:0000256" key="1">
    <source>
        <dbReference type="SAM" id="MobiDB-lite"/>
    </source>
</evidence>